<evidence type="ECO:0000313" key="3">
    <source>
        <dbReference type="Proteomes" id="UP001058974"/>
    </source>
</evidence>
<dbReference type="AlphaFoldDB" id="A0A9D5B4R8"/>
<dbReference type="Gramene" id="Psat02G0201900-T1">
    <property type="protein sequence ID" value="KAI5435427.1"/>
    <property type="gene ID" value="KIW84_022019"/>
</dbReference>
<dbReference type="EMBL" id="JAMSHJ010000002">
    <property type="protein sequence ID" value="KAI5435427.1"/>
    <property type="molecule type" value="Genomic_DNA"/>
</dbReference>
<evidence type="ECO:0000313" key="2">
    <source>
        <dbReference type="EMBL" id="KAI5435427.1"/>
    </source>
</evidence>
<organism evidence="2 3">
    <name type="scientific">Pisum sativum</name>
    <name type="common">Garden pea</name>
    <name type="synonym">Lathyrus oleraceus</name>
    <dbReference type="NCBI Taxonomy" id="3888"/>
    <lineage>
        <taxon>Eukaryota</taxon>
        <taxon>Viridiplantae</taxon>
        <taxon>Streptophyta</taxon>
        <taxon>Embryophyta</taxon>
        <taxon>Tracheophyta</taxon>
        <taxon>Spermatophyta</taxon>
        <taxon>Magnoliopsida</taxon>
        <taxon>eudicotyledons</taxon>
        <taxon>Gunneridae</taxon>
        <taxon>Pentapetalae</taxon>
        <taxon>rosids</taxon>
        <taxon>fabids</taxon>
        <taxon>Fabales</taxon>
        <taxon>Fabaceae</taxon>
        <taxon>Papilionoideae</taxon>
        <taxon>50 kb inversion clade</taxon>
        <taxon>NPAAA clade</taxon>
        <taxon>Hologalegina</taxon>
        <taxon>IRL clade</taxon>
        <taxon>Fabeae</taxon>
        <taxon>Lathyrus</taxon>
    </lineage>
</organism>
<feature type="compositionally biased region" description="Polar residues" evidence="1">
    <location>
        <begin position="112"/>
        <end position="128"/>
    </location>
</feature>
<accession>A0A9D5B4R8</accession>
<name>A0A9D5B4R8_PEA</name>
<gene>
    <name evidence="2" type="ORF">KIW84_022019</name>
</gene>
<feature type="region of interest" description="Disordered" evidence="1">
    <location>
        <begin position="87"/>
        <end position="132"/>
    </location>
</feature>
<evidence type="ECO:0000256" key="1">
    <source>
        <dbReference type="SAM" id="MobiDB-lite"/>
    </source>
</evidence>
<sequence length="205" mass="23310">MEKEHVIEENYMTDELDIGADEDSCKDMSVLIMFNEEEPMTKDFIFKDEMEFSSLKQFKKVILLYNILNGWEVKGRKIWASASHVPEPKQVASHVPKPEPCAHRVPEAEPSASKQPNSAKETTYNPSISDPVKSMISKRKKVNLVLVVKRTSDGLMILRTRNFVGHGKDLDDPLVIPEEQEPEPPIGVTTKIMKSYKKIQKGLTQ</sequence>
<keyword evidence="3" id="KW-1185">Reference proteome</keyword>
<comment type="caution">
    <text evidence="2">The sequence shown here is derived from an EMBL/GenBank/DDBJ whole genome shotgun (WGS) entry which is preliminary data.</text>
</comment>
<protein>
    <submittedName>
        <fullName evidence="2">Uncharacterized protein</fullName>
    </submittedName>
</protein>
<proteinExistence type="predicted"/>
<dbReference type="Proteomes" id="UP001058974">
    <property type="component" value="Chromosome 2"/>
</dbReference>
<reference evidence="2 3" key="1">
    <citation type="journal article" date="2022" name="Nat. Genet.">
        <title>Improved pea reference genome and pan-genome highlight genomic features and evolutionary characteristics.</title>
        <authorList>
            <person name="Yang T."/>
            <person name="Liu R."/>
            <person name="Luo Y."/>
            <person name="Hu S."/>
            <person name="Wang D."/>
            <person name="Wang C."/>
            <person name="Pandey M.K."/>
            <person name="Ge S."/>
            <person name="Xu Q."/>
            <person name="Li N."/>
            <person name="Li G."/>
            <person name="Huang Y."/>
            <person name="Saxena R.K."/>
            <person name="Ji Y."/>
            <person name="Li M."/>
            <person name="Yan X."/>
            <person name="He Y."/>
            <person name="Liu Y."/>
            <person name="Wang X."/>
            <person name="Xiang C."/>
            <person name="Varshney R.K."/>
            <person name="Ding H."/>
            <person name="Gao S."/>
            <person name="Zong X."/>
        </authorList>
    </citation>
    <scope>NUCLEOTIDE SEQUENCE [LARGE SCALE GENOMIC DNA]</scope>
    <source>
        <strain evidence="2 3">cv. Zhongwan 6</strain>
    </source>
</reference>
<feature type="compositionally biased region" description="Basic and acidic residues" evidence="1">
    <location>
        <begin position="96"/>
        <end position="107"/>
    </location>
</feature>